<comment type="caution">
    <text evidence="2">The sequence shown here is derived from an EMBL/GenBank/DDBJ whole genome shotgun (WGS) entry which is preliminary data.</text>
</comment>
<evidence type="ECO:0000313" key="3">
    <source>
        <dbReference type="Proteomes" id="UP000727857"/>
    </source>
</evidence>
<reference evidence="2" key="1">
    <citation type="submission" date="2020-10" db="EMBL/GenBank/DDBJ databases">
        <authorList>
            <person name="Gilroy R."/>
        </authorList>
    </citation>
    <scope>NUCLEOTIDE SEQUENCE</scope>
    <source>
        <strain evidence="2">517</strain>
    </source>
</reference>
<evidence type="ECO:0000256" key="1">
    <source>
        <dbReference type="SAM" id="MobiDB-lite"/>
    </source>
</evidence>
<dbReference type="Proteomes" id="UP000727857">
    <property type="component" value="Unassembled WGS sequence"/>
</dbReference>
<dbReference type="EMBL" id="JADINF010000138">
    <property type="protein sequence ID" value="MBO8424444.1"/>
    <property type="molecule type" value="Genomic_DNA"/>
</dbReference>
<name>A0A940DHB4_9FIRM</name>
<feature type="compositionally biased region" description="Basic residues" evidence="1">
    <location>
        <begin position="18"/>
        <end position="28"/>
    </location>
</feature>
<feature type="region of interest" description="Disordered" evidence="1">
    <location>
        <begin position="1"/>
        <end position="28"/>
    </location>
</feature>
<evidence type="ECO:0000313" key="2">
    <source>
        <dbReference type="EMBL" id="MBO8424444.1"/>
    </source>
</evidence>
<reference evidence="2" key="2">
    <citation type="journal article" date="2021" name="PeerJ">
        <title>Extensive microbial diversity within the chicken gut microbiome revealed by metagenomics and culture.</title>
        <authorList>
            <person name="Gilroy R."/>
            <person name="Ravi A."/>
            <person name="Getino M."/>
            <person name="Pursley I."/>
            <person name="Horton D.L."/>
            <person name="Alikhan N.F."/>
            <person name="Baker D."/>
            <person name="Gharbi K."/>
            <person name="Hall N."/>
            <person name="Watson M."/>
            <person name="Adriaenssens E.M."/>
            <person name="Foster-Nyarko E."/>
            <person name="Jarju S."/>
            <person name="Secka A."/>
            <person name="Antonio M."/>
            <person name="Oren A."/>
            <person name="Chaudhuri R.R."/>
            <person name="La Ragione R."/>
            <person name="Hildebrand F."/>
            <person name="Pallen M.J."/>
        </authorList>
    </citation>
    <scope>NUCLEOTIDE SEQUENCE</scope>
    <source>
        <strain evidence="2">517</strain>
    </source>
</reference>
<feature type="compositionally biased region" description="Basic residues" evidence="1">
    <location>
        <begin position="53"/>
        <end position="62"/>
    </location>
</feature>
<sequence>MFITEVIAESGSKQSRNTARRTAKRSVKNKKYVDNSELFHVKQRLRMTVTKINQKRKQARKPHNIEEKPQKFTNQKRIAFHFYRRKGKGDEEKEEAE</sequence>
<organism evidence="2 3">
    <name type="scientific">Candidatus Stercoripulliclostridium pullicola</name>
    <dbReference type="NCBI Taxonomy" id="2840953"/>
    <lineage>
        <taxon>Bacteria</taxon>
        <taxon>Bacillati</taxon>
        <taxon>Bacillota</taxon>
        <taxon>Clostridia</taxon>
        <taxon>Eubacteriales</taxon>
        <taxon>Candidatus Stercoripulliclostridium</taxon>
    </lineage>
</organism>
<proteinExistence type="predicted"/>
<gene>
    <name evidence="2" type="ORF">IAB16_05450</name>
</gene>
<accession>A0A940DHB4</accession>
<dbReference type="AlphaFoldDB" id="A0A940DHB4"/>
<protein>
    <submittedName>
        <fullName evidence="2">Uncharacterized protein</fullName>
    </submittedName>
</protein>
<feature type="region of interest" description="Disordered" evidence="1">
    <location>
        <begin position="53"/>
        <end position="76"/>
    </location>
</feature>